<comment type="caution">
    <text evidence="3">The sequence shown here is derived from an EMBL/GenBank/DDBJ whole genome shotgun (WGS) entry which is preliminary data.</text>
</comment>
<keyword evidence="1" id="KW-0175">Coiled coil</keyword>
<protein>
    <submittedName>
        <fullName evidence="3">Uncharacterized protein</fullName>
    </submittedName>
</protein>
<accession>A0ABP5L5C2</accession>
<name>A0ABP5L5C2_9ACTN</name>
<feature type="coiled-coil region" evidence="1">
    <location>
        <begin position="250"/>
        <end position="277"/>
    </location>
</feature>
<evidence type="ECO:0000313" key="3">
    <source>
        <dbReference type="EMBL" id="GAA2141941.1"/>
    </source>
</evidence>
<dbReference type="EMBL" id="BAAAQR010000003">
    <property type="protein sequence ID" value="GAA2141941.1"/>
    <property type="molecule type" value="Genomic_DNA"/>
</dbReference>
<feature type="compositionally biased region" description="Low complexity" evidence="2">
    <location>
        <begin position="108"/>
        <end position="120"/>
    </location>
</feature>
<feature type="compositionally biased region" description="Acidic residues" evidence="2">
    <location>
        <begin position="121"/>
        <end position="131"/>
    </location>
</feature>
<keyword evidence="4" id="KW-1185">Reference proteome</keyword>
<gene>
    <name evidence="3" type="ORF">GCM10009844_12690</name>
</gene>
<feature type="region of interest" description="Disordered" evidence="2">
    <location>
        <begin position="445"/>
        <end position="496"/>
    </location>
</feature>
<feature type="compositionally biased region" description="Acidic residues" evidence="2">
    <location>
        <begin position="177"/>
        <end position="205"/>
    </location>
</feature>
<proteinExistence type="predicted"/>
<organism evidence="3 4">
    <name type="scientific">Nocardioides koreensis</name>
    <dbReference type="NCBI Taxonomy" id="433651"/>
    <lineage>
        <taxon>Bacteria</taxon>
        <taxon>Bacillati</taxon>
        <taxon>Actinomycetota</taxon>
        <taxon>Actinomycetes</taxon>
        <taxon>Propionibacteriales</taxon>
        <taxon>Nocardioidaceae</taxon>
        <taxon>Nocardioides</taxon>
    </lineage>
</organism>
<reference evidence="4" key="1">
    <citation type="journal article" date="2019" name="Int. J. Syst. Evol. Microbiol.">
        <title>The Global Catalogue of Microorganisms (GCM) 10K type strain sequencing project: providing services to taxonomists for standard genome sequencing and annotation.</title>
        <authorList>
            <consortium name="The Broad Institute Genomics Platform"/>
            <consortium name="The Broad Institute Genome Sequencing Center for Infectious Disease"/>
            <person name="Wu L."/>
            <person name="Ma J."/>
        </authorList>
    </citation>
    <scope>NUCLEOTIDE SEQUENCE [LARGE SCALE GENOMIC DNA]</scope>
    <source>
        <strain evidence="4">JCM 16022</strain>
    </source>
</reference>
<evidence type="ECO:0000256" key="2">
    <source>
        <dbReference type="SAM" id="MobiDB-lite"/>
    </source>
</evidence>
<dbReference type="RefSeq" id="WP_344149234.1">
    <property type="nucleotide sequence ID" value="NZ_BAAAQR010000003.1"/>
</dbReference>
<evidence type="ECO:0000313" key="4">
    <source>
        <dbReference type="Proteomes" id="UP001501771"/>
    </source>
</evidence>
<feature type="compositionally biased region" description="Low complexity" evidence="2">
    <location>
        <begin position="65"/>
        <end position="75"/>
    </location>
</feature>
<feature type="region of interest" description="Disordered" evidence="2">
    <location>
        <begin position="173"/>
        <end position="205"/>
    </location>
</feature>
<feature type="compositionally biased region" description="Basic residues" evidence="2">
    <location>
        <begin position="95"/>
        <end position="107"/>
    </location>
</feature>
<sequence length="496" mass="53321">MDFTTQAAIVSALLALLVLLGGLALRDRRRRNAEAAPSEADVARSAWIAQLVEDPVPAGVSLAEPAAAEPAAEAPSGDETVADEGTEPAEQPAPRGRRARRQARRLAKAGGEPGAAVAADEAPEQPADEDHDAQQPADELVAEEPVLDRLLVLPEPVEARGWRARRRARRLEKELAELEAPEETDETEETEETLEADEPSVDDQLAELDAQLADEEAVDLETAVEDIAFVQASLSDAADQLAEEQPDGAETEAQTELRALRAQVRTLEEAVAQLAERQTGLAVVPAPSAEPTDSYLRQISLVVRGLAEHTDEAENPHRTLARVAAAVERLGVPNGMDRPVLPLPSDPPPHPRATGPWQPTHRREIHELEAPAGAGQGEVVAFPGAVGTLVEELVSLQSHGEVQVSPQVAEVAPQPEPEVAPQMDLQPDFQAAPPAEALPEQEPMVQPMHQPMPEPTQAMEQQVEPTPPSYDAVEVVLPVPPPAQSQPQTTRRRFRR</sequence>
<feature type="region of interest" description="Disordered" evidence="2">
    <location>
        <begin position="65"/>
        <end position="144"/>
    </location>
</feature>
<dbReference type="Proteomes" id="UP001501771">
    <property type="component" value="Unassembled WGS sequence"/>
</dbReference>
<evidence type="ECO:0000256" key="1">
    <source>
        <dbReference type="SAM" id="Coils"/>
    </source>
</evidence>